<reference evidence="2 3" key="1">
    <citation type="journal article" date="2014" name="Genome Announc.">
        <title>Draft Genome Sequences of Three Strains of Bacteroides pyogenes Isolated from a Cat and Swine.</title>
        <authorList>
            <person name="Sakamoto M."/>
            <person name="Oshima K."/>
            <person name="Suda W."/>
            <person name="Kitamura K."/>
            <person name="Iida T."/>
            <person name="Hattori M."/>
            <person name="Ohkuma M."/>
        </authorList>
    </citation>
    <scope>NUCLEOTIDE SEQUENCE [LARGE SCALE GENOMIC DNA]</scope>
    <source>
        <strain evidence="2 3">JCM 6292</strain>
    </source>
</reference>
<dbReference type="Proteomes" id="UP000018861">
    <property type="component" value="Unassembled WGS sequence"/>
</dbReference>
<name>W4P4T8_9BACE</name>
<keyword evidence="1" id="KW-0812">Transmembrane</keyword>
<gene>
    <name evidence="2" type="ORF">JCM6292_938</name>
</gene>
<feature type="transmembrane region" description="Helical" evidence="1">
    <location>
        <begin position="20"/>
        <end position="37"/>
    </location>
</feature>
<keyword evidence="1" id="KW-1133">Transmembrane helix</keyword>
<evidence type="ECO:0000313" key="3">
    <source>
        <dbReference type="Proteomes" id="UP000018861"/>
    </source>
</evidence>
<protein>
    <submittedName>
        <fullName evidence="2">Uncharacterized protein</fullName>
    </submittedName>
</protein>
<sequence>MATQEGNQNTKGGRKKTTSFISFLIAVVVGLLAYVIITDGPDIVRGIIGVFSKK</sequence>
<evidence type="ECO:0000313" key="2">
    <source>
        <dbReference type="EMBL" id="GAE14760.1"/>
    </source>
</evidence>
<comment type="caution">
    <text evidence="2">The sequence shown here is derived from an EMBL/GenBank/DDBJ whole genome shotgun (WGS) entry which is preliminary data.</text>
</comment>
<proteinExistence type="predicted"/>
<accession>W4P4T8</accession>
<dbReference type="EMBL" id="BAIQ01000007">
    <property type="protein sequence ID" value="GAE14760.1"/>
    <property type="molecule type" value="Genomic_DNA"/>
</dbReference>
<dbReference type="AlphaFoldDB" id="W4P4T8"/>
<evidence type="ECO:0000256" key="1">
    <source>
        <dbReference type="SAM" id="Phobius"/>
    </source>
</evidence>
<organism evidence="2 3">
    <name type="scientific">Bacteroides pyogenes JCM 6292</name>
    <dbReference type="NCBI Taxonomy" id="1235809"/>
    <lineage>
        <taxon>Bacteria</taxon>
        <taxon>Pseudomonadati</taxon>
        <taxon>Bacteroidota</taxon>
        <taxon>Bacteroidia</taxon>
        <taxon>Bacteroidales</taxon>
        <taxon>Bacteroidaceae</taxon>
        <taxon>Bacteroides</taxon>
    </lineage>
</organism>
<keyword evidence="1" id="KW-0472">Membrane</keyword>